<accession>A0AAV2I3K0</accession>
<evidence type="ECO:0000313" key="1">
    <source>
        <dbReference type="EMBL" id="CAL1540728.1"/>
    </source>
</evidence>
<proteinExistence type="predicted"/>
<gene>
    <name evidence="1" type="ORF">GSLYS_00014377001</name>
</gene>
<evidence type="ECO:0000313" key="2">
    <source>
        <dbReference type="Proteomes" id="UP001497497"/>
    </source>
</evidence>
<keyword evidence="2" id="KW-1185">Reference proteome</keyword>
<dbReference type="GO" id="GO:0007019">
    <property type="term" value="P:microtubule depolymerization"/>
    <property type="evidence" value="ECO:0007669"/>
    <property type="project" value="TreeGrafter"/>
</dbReference>
<dbReference type="InterPro" id="IPR026163">
    <property type="entry name" value="Nckap5l"/>
</dbReference>
<feature type="non-terminal residue" evidence="1">
    <location>
        <position position="1"/>
    </location>
</feature>
<dbReference type="AlphaFoldDB" id="A0AAV2I3K0"/>
<dbReference type="PANTHER" id="PTHR21740:SF8">
    <property type="entry name" value="NCK-ASSOCIATED PROTEIN 5"/>
    <property type="match status" value="1"/>
</dbReference>
<dbReference type="GO" id="GO:0001578">
    <property type="term" value="P:microtubule bundle formation"/>
    <property type="evidence" value="ECO:0007669"/>
    <property type="project" value="TreeGrafter"/>
</dbReference>
<dbReference type="Proteomes" id="UP001497497">
    <property type="component" value="Unassembled WGS sequence"/>
</dbReference>
<dbReference type="GO" id="GO:0035371">
    <property type="term" value="C:microtubule plus-end"/>
    <property type="evidence" value="ECO:0007669"/>
    <property type="project" value="TreeGrafter"/>
</dbReference>
<organism evidence="1 2">
    <name type="scientific">Lymnaea stagnalis</name>
    <name type="common">Great pond snail</name>
    <name type="synonym">Helix stagnalis</name>
    <dbReference type="NCBI Taxonomy" id="6523"/>
    <lineage>
        <taxon>Eukaryota</taxon>
        <taxon>Metazoa</taxon>
        <taxon>Spiralia</taxon>
        <taxon>Lophotrochozoa</taxon>
        <taxon>Mollusca</taxon>
        <taxon>Gastropoda</taxon>
        <taxon>Heterobranchia</taxon>
        <taxon>Euthyneura</taxon>
        <taxon>Panpulmonata</taxon>
        <taxon>Hygrophila</taxon>
        <taxon>Lymnaeoidea</taxon>
        <taxon>Lymnaeidae</taxon>
        <taxon>Lymnaea</taxon>
    </lineage>
</organism>
<protein>
    <submittedName>
        <fullName evidence="1">Uncharacterized protein</fullName>
    </submittedName>
</protein>
<dbReference type="PANTHER" id="PTHR21740">
    <property type="entry name" value="NCK-ASSOCIATED PROTEIN 5"/>
    <property type="match status" value="1"/>
</dbReference>
<reference evidence="1 2" key="1">
    <citation type="submission" date="2024-04" db="EMBL/GenBank/DDBJ databases">
        <authorList>
            <consortium name="Genoscope - CEA"/>
            <person name="William W."/>
        </authorList>
    </citation>
    <scope>NUCLEOTIDE SEQUENCE [LARGE SCALE GENOMIC DNA]</scope>
</reference>
<comment type="caution">
    <text evidence="1">The sequence shown here is derived from an EMBL/GenBank/DDBJ whole genome shotgun (WGS) entry which is preliminary data.</text>
</comment>
<sequence>KLLLERLKTVEAENSSLVLENEQQRQLCENCHDDIAHQVVQALLAQKVNTVYTSDKCHDSGIQDISVDAYHTFLADS</sequence>
<dbReference type="EMBL" id="CAXITT010000396">
    <property type="protein sequence ID" value="CAL1540728.1"/>
    <property type="molecule type" value="Genomic_DNA"/>
</dbReference>
<name>A0AAV2I3K0_LYMST</name>